<accession>A0A0L7QW12</accession>
<organism evidence="1 2">
    <name type="scientific">Habropoda laboriosa</name>
    <dbReference type="NCBI Taxonomy" id="597456"/>
    <lineage>
        <taxon>Eukaryota</taxon>
        <taxon>Metazoa</taxon>
        <taxon>Ecdysozoa</taxon>
        <taxon>Arthropoda</taxon>
        <taxon>Hexapoda</taxon>
        <taxon>Insecta</taxon>
        <taxon>Pterygota</taxon>
        <taxon>Neoptera</taxon>
        <taxon>Endopterygota</taxon>
        <taxon>Hymenoptera</taxon>
        <taxon>Apocrita</taxon>
        <taxon>Aculeata</taxon>
        <taxon>Apoidea</taxon>
        <taxon>Anthophila</taxon>
        <taxon>Apidae</taxon>
        <taxon>Habropoda</taxon>
    </lineage>
</organism>
<reference evidence="1 2" key="1">
    <citation type="submission" date="2015-07" db="EMBL/GenBank/DDBJ databases">
        <title>The genome of Habropoda laboriosa.</title>
        <authorList>
            <person name="Pan H."/>
            <person name="Kapheim K."/>
        </authorList>
    </citation>
    <scope>NUCLEOTIDE SEQUENCE [LARGE SCALE GENOMIC DNA]</scope>
    <source>
        <strain evidence="1">0110345459</strain>
    </source>
</reference>
<keyword evidence="2" id="KW-1185">Reference proteome</keyword>
<dbReference type="AlphaFoldDB" id="A0A0L7QW12"/>
<sequence length="175" mass="20255">LQKSSYQRLGPEDACTGISETQTMLSQIQLKDLYKPIYPQRTLLNMKSSALAGTEEEKESSLMDIMYDSEEARCMDYRTTTEIDYRSHYPVKAKLLPPPPPPEPWLLNRRTIGYSLEELEKRDGMHTFLDDNMELHRNIADLKSRRNKVHEFSIQDSHSLQSADSSNIKECTIQN</sequence>
<dbReference type="InterPro" id="IPR027905">
    <property type="entry name" value="CFAP95"/>
</dbReference>
<dbReference type="Proteomes" id="UP000053825">
    <property type="component" value="Unassembled WGS sequence"/>
</dbReference>
<dbReference type="Pfam" id="PF15139">
    <property type="entry name" value="CFAP95"/>
    <property type="match status" value="1"/>
</dbReference>
<dbReference type="EMBL" id="KQ414716">
    <property type="protein sequence ID" value="KOC62823.1"/>
    <property type="molecule type" value="Genomic_DNA"/>
</dbReference>
<gene>
    <name evidence="1" type="ORF">WH47_02526</name>
</gene>
<name>A0A0L7QW12_9HYME</name>
<evidence type="ECO:0000313" key="2">
    <source>
        <dbReference type="Proteomes" id="UP000053825"/>
    </source>
</evidence>
<protein>
    <submittedName>
        <fullName evidence="1">Uncharacterized protein</fullName>
    </submittedName>
</protein>
<feature type="non-terminal residue" evidence="1">
    <location>
        <position position="1"/>
    </location>
</feature>
<proteinExistence type="predicted"/>
<evidence type="ECO:0000313" key="1">
    <source>
        <dbReference type="EMBL" id="KOC62823.1"/>
    </source>
</evidence>
<dbReference type="OrthoDB" id="6610762at2759"/>